<feature type="compositionally biased region" description="Basic and acidic residues" evidence="1">
    <location>
        <begin position="277"/>
        <end position="286"/>
    </location>
</feature>
<accession>A0A146JX84</accession>
<name>A0A146JX84_9EUKA</name>
<protein>
    <submittedName>
        <fullName evidence="2">Uncharacterized protein</fullName>
    </submittedName>
</protein>
<feature type="compositionally biased region" description="Polar residues" evidence="1">
    <location>
        <begin position="287"/>
        <end position="301"/>
    </location>
</feature>
<proteinExistence type="predicted"/>
<evidence type="ECO:0000256" key="1">
    <source>
        <dbReference type="SAM" id="MobiDB-lite"/>
    </source>
</evidence>
<dbReference type="AlphaFoldDB" id="A0A146JX84"/>
<organism evidence="2">
    <name type="scientific">Trepomonas sp. PC1</name>
    <dbReference type="NCBI Taxonomy" id="1076344"/>
    <lineage>
        <taxon>Eukaryota</taxon>
        <taxon>Metamonada</taxon>
        <taxon>Diplomonadida</taxon>
        <taxon>Hexamitidae</taxon>
        <taxon>Hexamitinae</taxon>
        <taxon>Trepomonas</taxon>
    </lineage>
</organism>
<sequence>FASKIYSQNFFQQSLADSKNHSYDVIDFKKSAVLPSLPAKPFDVLQESTLLQLETAFGNYPLQFLQDFYFRNCQSYEVDFAQQAVQKFKHFIDDRLQLNCLRVRGFVTEILKLDKQLYEEIDEHQQLKQLLETFSRQKLLQIYYDSSKYPFEEDDFHYQQKRKIIEEKLQIQIKSAKNFITEMRRAKIQLEKGSKTQNQNQKENQVVEKLENKFDSQIELMQSKHEQMKAFLSQVSPQLVLSQLSAKNGVQMANQYSEMENEHKNNQQMSQMTGSKKNAESDKESLKISSFTKTDHQMQNSDKIKNIEDPEVDLEEIQL</sequence>
<feature type="non-terminal residue" evidence="2">
    <location>
        <position position="1"/>
    </location>
</feature>
<dbReference type="EMBL" id="GDID01007838">
    <property type="protein sequence ID" value="JAP88768.1"/>
    <property type="molecule type" value="Transcribed_RNA"/>
</dbReference>
<feature type="compositionally biased region" description="Polar residues" evidence="1">
    <location>
        <begin position="266"/>
        <end position="276"/>
    </location>
</feature>
<feature type="compositionally biased region" description="Acidic residues" evidence="1">
    <location>
        <begin position="309"/>
        <end position="319"/>
    </location>
</feature>
<reference evidence="2" key="1">
    <citation type="submission" date="2015-07" db="EMBL/GenBank/DDBJ databases">
        <title>Adaptation to a free-living lifestyle via gene acquisitions in the diplomonad Trepomonas sp. PC1.</title>
        <authorList>
            <person name="Xu F."/>
            <person name="Jerlstrom-Hultqvist J."/>
            <person name="Kolisko M."/>
            <person name="Simpson A.G.B."/>
            <person name="Roger A.J."/>
            <person name="Svard S.G."/>
            <person name="Andersson J.O."/>
        </authorList>
    </citation>
    <scope>NUCLEOTIDE SEQUENCE</scope>
    <source>
        <strain evidence="2">PC1</strain>
    </source>
</reference>
<feature type="region of interest" description="Disordered" evidence="1">
    <location>
        <begin position="259"/>
        <end position="319"/>
    </location>
</feature>
<evidence type="ECO:0000313" key="2">
    <source>
        <dbReference type="EMBL" id="JAP88768.1"/>
    </source>
</evidence>
<gene>
    <name evidence="2" type="ORF">TPC1_31737</name>
</gene>
<feature type="non-terminal residue" evidence="2">
    <location>
        <position position="319"/>
    </location>
</feature>